<evidence type="ECO:0000313" key="11">
    <source>
        <dbReference type="Proteomes" id="UP000823617"/>
    </source>
</evidence>
<gene>
    <name evidence="10" type="ORF">IAC08_00800</name>
</gene>
<dbReference type="InterPro" id="IPR050250">
    <property type="entry name" value="Macrolide_Exporter_MacB"/>
</dbReference>
<dbReference type="Pfam" id="PF02687">
    <property type="entry name" value="FtsX"/>
    <property type="match status" value="2"/>
</dbReference>
<evidence type="ECO:0000256" key="4">
    <source>
        <dbReference type="ARBA" id="ARBA00022989"/>
    </source>
</evidence>
<feature type="transmembrane region" description="Helical" evidence="7">
    <location>
        <begin position="706"/>
        <end position="728"/>
    </location>
</feature>
<dbReference type="InterPro" id="IPR025857">
    <property type="entry name" value="MacB_PCD"/>
</dbReference>
<feature type="transmembrane region" description="Helical" evidence="7">
    <location>
        <begin position="740"/>
        <end position="765"/>
    </location>
</feature>
<feature type="domain" description="MacB-like periplasmic core" evidence="9">
    <location>
        <begin position="421"/>
        <end position="623"/>
    </location>
</feature>
<reference evidence="10" key="2">
    <citation type="journal article" date="2021" name="PeerJ">
        <title>Extensive microbial diversity within the chicken gut microbiome revealed by metagenomics and culture.</title>
        <authorList>
            <person name="Gilroy R."/>
            <person name="Ravi A."/>
            <person name="Getino M."/>
            <person name="Pursley I."/>
            <person name="Horton D.L."/>
            <person name="Alikhan N.F."/>
            <person name="Baker D."/>
            <person name="Gharbi K."/>
            <person name="Hall N."/>
            <person name="Watson M."/>
            <person name="Adriaenssens E.M."/>
            <person name="Foster-Nyarko E."/>
            <person name="Jarju S."/>
            <person name="Secka A."/>
            <person name="Antonio M."/>
            <person name="Oren A."/>
            <person name="Chaudhuri R.R."/>
            <person name="La Ragione R."/>
            <person name="Hildebrand F."/>
            <person name="Pallen M.J."/>
        </authorList>
    </citation>
    <scope>NUCLEOTIDE SEQUENCE</scope>
    <source>
        <strain evidence="10">B1-3475</strain>
    </source>
</reference>
<evidence type="ECO:0000256" key="7">
    <source>
        <dbReference type="SAM" id="Phobius"/>
    </source>
</evidence>
<evidence type="ECO:0000313" key="10">
    <source>
        <dbReference type="EMBL" id="MBO8454928.1"/>
    </source>
</evidence>
<evidence type="ECO:0000259" key="9">
    <source>
        <dbReference type="Pfam" id="PF12704"/>
    </source>
</evidence>
<dbReference type="EMBL" id="JADIMK010000008">
    <property type="protein sequence ID" value="MBO8454928.1"/>
    <property type="molecule type" value="Genomic_DNA"/>
</dbReference>
<comment type="subcellular location">
    <subcellularLocation>
        <location evidence="1">Cell membrane</location>
        <topology evidence="1">Multi-pass membrane protein</topology>
    </subcellularLocation>
</comment>
<dbReference type="AlphaFoldDB" id="A0A9D9HJD5"/>
<comment type="caution">
    <text evidence="10">The sequence shown here is derived from an EMBL/GenBank/DDBJ whole genome shotgun (WGS) entry which is preliminary data.</text>
</comment>
<sequence>MFRLTLRNLAHTFRRYPLPTIINLAGFTAALVAFITISSHIAFELGYDRSYPTAGRIFRVDCPDNEATFRSILPNAFGRDIIASSAHIEAGTLLMPYMGEMTFYADDESGQTHGYELQCDLVQPGFLKVFGVEITAGSDEVLDTPGSVMIPESMARRIFSSDPIGKTLHVEKSWFFPDGQVTVGAVYKDFPENSNLRNSIYLAIDERTMPYTYGAANFICYLLLDSPDSAAEVEDTFNSSFDFSLSWMSPIKLVPMEDIYFLGQGGDGRVFRSGNRHTSMLLAAIGLLVLLSGAINFANFFTSLAPVRIRSINIQKISGASDAGLRFMLTMETVLISIFCLLVALLLSGWISRAMEAANMLDGEFSISNAKVTLTAAAVTLVTGILAGLYPAHYATSFAPAMVLKGDFGLSGGGRMFRKAMSGIQYTVAFVTLIFSMFIVLQNAHVRKSELGFDKDRLAVAEIPVSVEKKIDMLRSKAGSCPSIEGMALSSEKVGAQDTYSTSGIEMDGNEISTFIIGIDPEFLDVMGIRMVEGRGFNIYDSTGTAVIASRYFLDHYGIKEGDNIPWRGKVIGICDDVRFNSLRNDSKPVLFIPASTYASNGNLWFRLKDGCDRKEAEAEIRSLILEADPYWPGQIEFFNDLQEKLYSSELRTSRLVSVFSAIAAFLALCGVAGMVIFDSEYRRKETAVRKICGATTFSILRGANLSYGIMTSVCFVIACPASIFVTSSYMENFADKIPLFFWVFPAAFAAVLVLTAAVVTAIFWRRASANPCEGLK</sequence>
<name>A0A9D9HJD5_9BACT</name>
<feature type="domain" description="ABC3 transporter permease C-terminal" evidence="8">
    <location>
        <begin position="659"/>
        <end position="772"/>
    </location>
</feature>
<evidence type="ECO:0000256" key="5">
    <source>
        <dbReference type="ARBA" id="ARBA00023136"/>
    </source>
</evidence>
<keyword evidence="3 7" id="KW-0812">Transmembrane</keyword>
<evidence type="ECO:0000256" key="6">
    <source>
        <dbReference type="ARBA" id="ARBA00038076"/>
    </source>
</evidence>
<feature type="transmembrane region" description="Helical" evidence="7">
    <location>
        <begin position="372"/>
        <end position="392"/>
    </location>
</feature>
<evidence type="ECO:0000256" key="1">
    <source>
        <dbReference type="ARBA" id="ARBA00004651"/>
    </source>
</evidence>
<accession>A0A9D9HJD5</accession>
<feature type="transmembrane region" description="Helical" evidence="7">
    <location>
        <begin position="279"/>
        <end position="301"/>
    </location>
</feature>
<comment type="similarity">
    <text evidence="6">Belongs to the ABC-4 integral membrane protein family.</text>
</comment>
<feature type="domain" description="ABC3 transporter permease C-terminal" evidence="8">
    <location>
        <begin position="284"/>
        <end position="396"/>
    </location>
</feature>
<reference evidence="10" key="1">
    <citation type="submission" date="2020-10" db="EMBL/GenBank/DDBJ databases">
        <authorList>
            <person name="Gilroy R."/>
        </authorList>
    </citation>
    <scope>NUCLEOTIDE SEQUENCE</scope>
    <source>
        <strain evidence="10">B1-3475</strain>
    </source>
</reference>
<evidence type="ECO:0000259" key="8">
    <source>
        <dbReference type="Pfam" id="PF02687"/>
    </source>
</evidence>
<proteinExistence type="inferred from homology"/>
<keyword evidence="4 7" id="KW-1133">Transmembrane helix</keyword>
<feature type="transmembrane region" description="Helical" evidence="7">
    <location>
        <begin position="656"/>
        <end position="678"/>
    </location>
</feature>
<dbReference type="InterPro" id="IPR003838">
    <property type="entry name" value="ABC3_permease_C"/>
</dbReference>
<feature type="domain" description="MacB-like periplasmic core" evidence="9">
    <location>
        <begin position="20"/>
        <end position="236"/>
    </location>
</feature>
<dbReference type="Pfam" id="PF12704">
    <property type="entry name" value="MacB_PCD"/>
    <property type="match status" value="2"/>
</dbReference>
<organism evidence="10 11">
    <name type="scientific">Candidatus Cryptobacteroides intestinigallinarum</name>
    <dbReference type="NCBI Taxonomy" id="2840767"/>
    <lineage>
        <taxon>Bacteria</taxon>
        <taxon>Pseudomonadati</taxon>
        <taxon>Bacteroidota</taxon>
        <taxon>Bacteroidia</taxon>
        <taxon>Bacteroidales</taxon>
        <taxon>Candidatus Cryptobacteroides</taxon>
    </lineage>
</organism>
<feature type="transmembrane region" description="Helical" evidence="7">
    <location>
        <begin position="20"/>
        <end position="43"/>
    </location>
</feature>
<protein>
    <submittedName>
        <fullName evidence="10">ABC transporter permease</fullName>
    </submittedName>
</protein>
<dbReference type="PANTHER" id="PTHR30572:SF4">
    <property type="entry name" value="ABC TRANSPORTER PERMEASE YTRF"/>
    <property type="match status" value="1"/>
</dbReference>
<keyword evidence="2" id="KW-1003">Cell membrane</keyword>
<feature type="transmembrane region" description="Helical" evidence="7">
    <location>
        <begin position="423"/>
        <end position="441"/>
    </location>
</feature>
<evidence type="ECO:0000256" key="2">
    <source>
        <dbReference type="ARBA" id="ARBA00022475"/>
    </source>
</evidence>
<dbReference type="GO" id="GO:0022857">
    <property type="term" value="F:transmembrane transporter activity"/>
    <property type="evidence" value="ECO:0007669"/>
    <property type="project" value="TreeGrafter"/>
</dbReference>
<feature type="transmembrane region" description="Helical" evidence="7">
    <location>
        <begin position="334"/>
        <end position="351"/>
    </location>
</feature>
<keyword evidence="5 7" id="KW-0472">Membrane</keyword>
<dbReference type="Proteomes" id="UP000823617">
    <property type="component" value="Unassembled WGS sequence"/>
</dbReference>
<dbReference type="GO" id="GO:0005886">
    <property type="term" value="C:plasma membrane"/>
    <property type="evidence" value="ECO:0007669"/>
    <property type="project" value="UniProtKB-SubCell"/>
</dbReference>
<dbReference type="PANTHER" id="PTHR30572">
    <property type="entry name" value="MEMBRANE COMPONENT OF TRANSPORTER-RELATED"/>
    <property type="match status" value="1"/>
</dbReference>
<evidence type="ECO:0000256" key="3">
    <source>
        <dbReference type="ARBA" id="ARBA00022692"/>
    </source>
</evidence>